<comment type="caution">
    <text evidence="4">The sequence shown here is derived from an EMBL/GenBank/DDBJ whole genome shotgun (WGS) entry which is preliminary data.</text>
</comment>
<reference evidence="4 5" key="1">
    <citation type="submission" date="2020-04" db="EMBL/GenBank/DDBJ databases">
        <title>Gordonia sp. nov. TBRC 11910.</title>
        <authorList>
            <person name="Suriyachadkun C."/>
        </authorList>
    </citation>
    <scope>NUCLEOTIDE SEQUENCE [LARGE SCALE GENOMIC DNA]</scope>
    <source>
        <strain evidence="4 5">TBRC 11910</strain>
    </source>
</reference>
<evidence type="ECO:0000259" key="3">
    <source>
        <dbReference type="PROSITE" id="PS51462"/>
    </source>
</evidence>
<keyword evidence="2" id="KW-0378">Hydrolase</keyword>
<dbReference type="PANTHER" id="PTHR43046">
    <property type="entry name" value="GDP-MANNOSE MANNOSYL HYDROLASE"/>
    <property type="match status" value="1"/>
</dbReference>
<evidence type="ECO:0000256" key="1">
    <source>
        <dbReference type="ARBA" id="ARBA00001946"/>
    </source>
</evidence>
<evidence type="ECO:0000256" key="2">
    <source>
        <dbReference type="ARBA" id="ARBA00022801"/>
    </source>
</evidence>
<evidence type="ECO:0000313" key="5">
    <source>
        <dbReference type="Proteomes" id="UP000550729"/>
    </source>
</evidence>
<dbReference type="PANTHER" id="PTHR43046:SF2">
    <property type="entry name" value="8-OXO-DGTP DIPHOSPHATASE-RELATED"/>
    <property type="match status" value="1"/>
</dbReference>
<sequence>MDAGTRLSDNVIRVSAVVIRDPAGRVLTVRKRDTDTFMFPGGKPEPSETAARAAIRECREELRIDIDESCLHELGVVRTPAANEPGFDVVATVFVYAPPIDPAVYPVQPAAEIVELRWQATDGAFPDDVAPLAVHVLSSTDSGLTDGGALFAG</sequence>
<proteinExistence type="predicted"/>
<accession>A0A848L604</accession>
<dbReference type="Proteomes" id="UP000550729">
    <property type="component" value="Unassembled WGS sequence"/>
</dbReference>
<dbReference type="PROSITE" id="PS51462">
    <property type="entry name" value="NUDIX"/>
    <property type="match status" value="1"/>
</dbReference>
<dbReference type="SUPFAM" id="SSF55811">
    <property type="entry name" value="Nudix"/>
    <property type="match status" value="1"/>
</dbReference>
<dbReference type="Gene3D" id="3.90.79.10">
    <property type="entry name" value="Nucleoside Triphosphate Pyrophosphohydrolase"/>
    <property type="match status" value="1"/>
</dbReference>
<keyword evidence="5" id="KW-1185">Reference proteome</keyword>
<feature type="domain" description="Nudix hydrolase" evidence="3">
    <location>
        <begin position="10"/>
        <end position="145"/>
    </location>
</feature>
<dbReference type="AlphaFoldDB" id="A0A848L604"/>
<dbReference type="Pfam" id="PF00293">
    <property type="entry name" value="NUDIX"/>
    <property type="match status" value="1"/>
</dbReference>
<dbReference type="GO" id="GO:0016787">
    <property type="term" value="F:hydrolase activity"/>
    <property type="evidence" value="ECO:0007669"/>
    <property type="project" value="UniProtKB-KW"/>
</dbReference>
<dbReference type="InterPro" id="IPR000086">
    <property type="entry name" value="NUDIX_hydrolase_dom"/>
</dbReference>
<dbReference type="EMBL" id="JABBNB010000030">
    <property type="protein sequence ID" value="NMO04093.1"/>
    <property type="molecule type" value="Genomic_DNA"/>
</dbReference>
<name>A0A848L604_9ACTN</name>
<dbReference type="CDD" id="cd04690">
    <property type="entry name" value="NUDIX_Hydrolase"/>
    <property type="match status" value="1"/>
</dbReference>
<protein>
    <submittedName>
        <fullName evidence="4">NUDIX domain-containing protein</fullName>
    </submittedName>
</protein>
<gene>
    <name evidence="4" type="ORF">HH308_23025</name>
</gene>
<dbReference type="InterPro" id="IPR015797">
    <property type="entry name" value="NUDIX_hydrolase-like_dom_sf"/>
</dbReference>
<evidence type="ECO:0000313" key="4">
    <source>
        <dbReference type="EMBL" id="NMO04093.1"/>
    </source>
</evidence>
<organism evidence="4 5">
    <name type="scientific">Gordonia asplenii</name>
    <dbReference type="NCBI Taxonomy" id="2725283"/>
    <lineage>
        <taxon>Bacteria</taxon>
        <taxon>Bacillati</taxon>
        <taxon>Actinomycetota</taxon>
        <taxon>Actinomycetes</taxon>
        <taxon>Mycobacteriales</taxon>
        <taxon>Gordoniaceae</taxon>
        <taxon>Gordonia</taxon>
    </lineage>
</organism>
<dbReference type="RefSeq" id="WP_170196594.1">
    <property type="nucleotide sequence ID" value="NZ_JABBNB010000030.1"/>
</dbReference>
<comment type="cofactor">
    <cofactor evidence="1">
        <name>Mg(2+)</name>
        <dbReference type="ChEBI" id="CHEBI:18420"/>
    </cofactor>
</comment>